<keyword evidence="13" id="KW-1185">Reference proteome</keyword>
<dbReference type="Pfam" id="PF08269">
    <property type="entry name" value="dCache_2"/>
    <property type="match status" value="1"/>
</dbReference>
<accession>A0ABS9Z5T8</accession>
<comment type="caution">
    <text evidence="12">The sequence shown here is derived from an EMBL/GenBank/DDBJ whole genome shotgun (WGS) entry which is preliminary data.</text>
</comment>
<dbReference type="RefSeq" id="WP_243066996.1">
    <property type="nucleotide sequence ID" value="NZ_JAIVFK010000012.1"/>
</dbReference>
<keyword evidence="2" id="KW-1003">Cell membrane</keyword>
<evidence type="ECO:0000256" key="1">
    <source>
        <dbReference type="ARBA" id="ARBA00004651"/>
    </source>
</evidence>
<dbReference type="Gene3D" id="1.10.287.950">
    <property type="entry name" value="Methyl-accepting chemotaxis protein"/>
    <property type="match status" value="1"/>
</dbReference>
<dbReference type="Pfam" id="PF00672">
    <property type="entry name" value="HAMP"/>
    <property type="match status" value="1"/>
</dbReference>
<dbReference type="CDD" id="cd06225">
    <property type="entry name" value="HAMP"/>
    <property type="match status" value="1"/>
</dbReference>
<evidence type="ECO:0000256" key="4">
    <source>
        <dbReference type="ARBA" id="ARBA00022989"/>
    </source>
</evidence>
<dbReference type="InterPro" id="IPR003660">
    <property type="entry name" value="HAMP_dom"/>
</dbReference>
<dbReference type="PANTHER" id="PTHR32089:SF112">
    <property type="entry name" value="LYSOZYME-LIKE PROTEIN-RELATED"/>
    <property type="match status" value="1"/>
</dbReference>
<evidence type="ECO:0000313" key="12">
    <source>
        <dbReference type="EMBL" id="MCI4683023.1"/>
    </source>
</evidence>
<feature type="domain" description="HAMP" evidence="11">
    <location>
        <begin position="207"/>
        <end position="260"/>
    </location>
</feature>
<dbReference type="CDD" id="cd18774">
    <property type="entry name" value="PDC2_HK_sensor"/>
    <property type="match status" value="1"/>
</dbReference>
<comment type="subcellular location">
    <subcellularLocation>
        <location evidence="1">Cell membrane</location>
        <topology evidence="1">Multi-pass membrane protein</topology>
    </subcellularLocation>
</comment>
<protein>
    <submittedName>
        <fullName evidence="12">Methyl-accepting chemotaxis protein</fullName>
    </submittedName>
</protein>
<dbReference type="Pfam" id="PF00015">
    <property type="entry name" value="MCPsignal"/>
    <property type="match status" value="1"/>
</dbReference>
<evidence type="ECO:0000256" key="9">
    <source>
        <dbReference type="SAM" id="Phobius"/>
    </source>
</evidence>
<dbReference type="SMART" id="SM00283">
    <property type="entry name" value="MA"/>
    <property type="match status" value="1"/>
</dbReference>
<evidence type="ECO:0000256" key="8">
    <source>
        <dbReference type="PROSITE-ProRule" id="PRU00284"/>
    </source>
</evidence>
<comment type="similarity">
    <text evidence="7">Belongs to the methyl-accepting chemotaxis (MCP) protein family.</text>
</comment>
<keyword evidence="4 9" id="KW-1133">Transmembrane helix</keyword>
<dbReference type="EMBL" id="JAIVFP010000001">
    <property type="protein sequence ID" value="MCI4683023.1"/>
    <property type="molecule type" value="Genomic_DNA"/>
</dbReference>
<evidence type="ECO:0000256" key="7">
    <source>
        <dbReference type="ARBA" id="ARBA00029447"/>
    </source>
</evidence>
<keyword evidence="3 9" id="KW-0812">Transmembrane</keyword>
<organism evidence="12 13">
    <name type="scientific">Candidatus Rhodoblastus alkanivorans</name>
    <dbReference type="NCBI Taxonomy" id="2954117"/>
    <lineage>
        <taxon>Bacteria</taxon>
        <taxon>Pseudomonadati</taxon>
        <taxon>Pseudomonadota</taxon>
        <taxon>Alphaproteobacteria</taxon>
        <taxon>Hyphomicrobiales</taxon>
        <taxon>Rhodoblastaceae</taxon>
        <taxon>Rhodoblastus</taxon>
    </lineage>
</organism>
<evidence type="ECO:0000313" key="13">
    <source>
        <dbReference type="Proteomes" id="UP001139104"/>
    </source>
</evidence>
<evidence type="ECO:0000256" key="2">
    <source>
        <dbReference type="ARBA" id="ARBA00022475"/>
    </source>
</evidence>
<evidence type="ECO:0000256" key="5">
    <source>
        <dbReference type="ARBA" id="ARBA00023136"/>
    </source>
</evidence>
<dbReference type="SMART" id="SM00304">
    <property type="entry name" value="HAMP"/>
    <property type="match status" value="1"/>
</dbReference>
<feature type="transmembrane region" description="Helical" evidence="9">
    <location>
        <begin position="14"/>
        <end position="36"/>
    </location>
</feature>
<dbReference type="Gene3D" id="3.30.450.20">
    <property type="entry name" value="PAS domain"/>
    <property type="match status" value="1"/>
</dbReference>
<reference evidence="12" key="1">
    <citation type="journal article" date="2022" name="ISME J.">
        <title>Identification of active gaseous-alkane degraders at natural gas seeps.</title>
        <authorList>
            <person name="Farhan Ul Haque M."/>
            <person name="Hernandez M."/>
            <person name="Crombie A.T."/>
            <person name="Murrell J.C."/>
        </authorList>
    </citation>
    <scope>NUCLEOTIDE SEQUENCE</scope>
    <source>
        <strain evidence="12">PC2</strain>
    </source>
</reference>
<proteinExistence type="inferred from homology"/>
<dbReference type="SMART" id="SM01049">
    <property type="entry name" value="Cache_2"/>
    <property type="match status" value="1"/>
</dbReference>
<dbReference type="Gene3D" id="6.10.340.10">
    <property type="match status" value="1"/>
</dbReference>
<feature type="domain" description="Methyl-accepting transducer" evidence="10">
    <location>
        <begin position="295"/>
        <end position="538"/>
    </location>
</feature>
<evidence type="ECO:0000256" key="3">
    <source>
        <dbReference type="ARBA" id="ARBA00022692"/>
    </source>
</evidence>
<keyword evidence="6 8" id="KW-0807">Transducer</keyword>
<dbReference type="Proteomes" id="UP001139104">
    <property type="component" value="Unassembled WGS sequence"/>
</dbReference>
<evidence type="ECO:0000259" key="11">
    <source>
        <dbReference type="PROSITE" id="PS50885"/>
    </source>
</evidence>
<gene>
    <name evidence="12" type="ORF">K2U94_09635</name>
</gene>
<feature type="transmembrane region" description="Helical" evidence="9">
    <location>
        <begin position="183"/>
        <end position="205"/>
    </location>
</feature>
<evidence type="ECO:0000259" key="10">
    <source>
        <dbReference type="PROSITE" id="PS50111"/>
    </source>
</evidence>
<name>A0ABS9Z5T8_9HYPH</name>
<dbReference type="InterPro" id="IPR004089">
    <property type="entry name" value="MCPsignal_dom"/>
</dbReference>
<sequence length="558" mass="59265">MPKFDFHLTLNRRVWAMAALALVTMTLGTGVALFRFNGAMFDLRRAERRAEVEIASKWLESATHGRKADIRDALEGLRPVRFGEHGYFFVLSDDGVSMLAPTTPKAEGKSLLAIHDSAGGRPFEAMIAMARKNGAGFITYPYPKPGSNEPGEKTSYVKALPELGVMVGSGLYRDDSFHDLVEIARAISLAVSPLLILFVAVAFLIGRTISLRLQALTKGLDAMARGDFDIALPGLELRDELGDMARAVEAIKQGLRRAAQEQDADGAARREAADRARGDEMGALAQNFETAVGGVVAGVTAAARLLENHARALVQEARYSGDQADIGAKSSEIASQNVLSVASAAEELSFSVAEIGASAARSRSVSEEAAREAETTRARMGELVGAIDHIGGIVAMIAGIAEQTNMLALNATIEAARAGEQGRGFAVVAQEVKSLAEQTARATSDVADRIAQIQRASQEASACIGSMAGATHEVSSIASNIANSVGSQGDATREIARNVQDASNRTKELAQVIEEVRLASRQSGDSAEQVLQSVTDLTRQTDALRRECDSFLARVRAA</sequence>
<dbReference type="SUPFAM" id="SSF58104">
    <property type="entry name" value="Methyl-accepting chemotaxis protein (MCP) signaling domain"/>
    <property type="match status" value="1"/>
</dbReference>
<keyword evidence="5 9" id="KW-0472">Membrane</keyword>
<dbReference type="PROSITE" id="PS50111">
    <property type="entry name" value="CHEMOTAXIS_TRANSDUC_2"/>
    <property type="match status" value="1"/>
</dbReference>
<dbReference type="PANTHER" id="PTHR32089">
    <property type="entry name" value="METHYL-ACCEPTING CHEMOTAXIS PROTEIN MCPB"/>
    <property type="match status" value="1"/>
</dbReference>
<dbReference type="InterPro" id="IPR004010">
    <property type="entry name" value="Double_Cache_2"/>
</dbReference>
<evidence type="ECO:0000256" key="6">
    <source>
        <dbReference type="ARBA" id="ARBA00023224"/>
    </source>
</evidence>
<dbReference type="InterPro" id="IPR033480">
    <property type="entry name" value="sCache_2"/>
</dbReference>
<dbReference type="PROSITE" id="PS50885">
    <property type="entry name" value="HAMP"/>
    <property type="match status" value="1"/>
</dbReference>